<dbReference type="GO" id="GO:0036503">
    <property type="term" value="P:ERAD pathway"/>
    <property type="evidence" value="ECO:0007669"/>
    <property type="project" value="UniProtKB-ARBA"/>
</dbReference>
<reference evidence="17" key="1">
    <citation type="journal article" date="2020" name="Stud. Mycol.">
        <title>101 Dothideomycetes genomes: A test case for predicting lifestyles and emergence of pathogens.</title>
        <authorList>
            <person name="Haridas S."/>
            <person name="Albert R."/>
            <person name="Binder M."/>
            <person name="Bloem J."/>
            <person name="LaButti K."/>
            <person name="Salamov A."/>
            <person name="Andreopoulos B."/>
            <person name="Baker S."/>
            <person name="Barry K."/>
            <person name="Bills G."/>
            <person name="Bluhm B."/>
            <person name="Cannon C."/>
            <person name="Castanera R."/>
            <person name="Culley D."/>
            <person name="Daum C."/>
            <person name="Ezra D."/>
            <person name="Gonzalez J."/>
            <person name="Henrissat B."/>
            <person name="Kuo A."/>
            <person name="Liang C."/>
            <person name="Lipzen A."/>
            <person name="Lutzoni F."/>
            <person name="Magnuson J."/>
            <person name="Mondo S."/>
            <person name="Nolan M."/>
            <person name="Ohm R."/>
            <person name="Pangilinan J."/>
            <person name="Park H.-J."/>
            <person name="Ramirez L."/>
            <person name="Alfaro M."/>
            <person name="Sun H."/>
            <person name="Tritt A."/>
            <person name="Yoshinaga Y."/>
            <person name="Zwiers L.-H."/>
            <person name="Turgeon B."/>
            <person name="Goodwin S."/>
            <person name="Spatafora J."/>
            <person name="Crous P."/>
            <person name="Grigoriev I."/>
        </authorList>
    </citation>
    <scope>NUCLEOTIDE SEQUENCE [LARGE SCALE GENOMIC DNA]</scope>
    <source>
        <strain evidence="17">CECT 20119</strain>
    </source>
</reference>
<evidence type="ECO:0000256" key="8">
    <source>
        <dbReference type="ARBA" id="ARBA00023295"/>
    </source>
</evidence>
<accession>A0A6A6GL59</accession>
<feature type="active site" evidence="11">
    <location>
        <position position="265"/>
    </location>
</feature>
<comment type="catalytic activity">
    <reaction evidence="10">
        <text>N(4)-(alpha-D-Man-(1-&gt;2)-alpha-D-Man-(1-&gt;2)-alpha-D-Man-(1-&gt;3)-[alpha-D-Man-(1-&gt;2)-alpha-D-Man-(1-&gt;3)-[alpha-D-Man-(1-&gt;2)-alpha-D-Man-(1-&gt;6)]-alpha-D-Man-(1-&gt;6)]-beta-D-Man-(1-&gt;4)-beta-D-GlcNAc-(1-&gt;4)-beta-D-GlcNAc)-L-asparaginyl-[protein] (N-glucan mannose isomer 9A1,2,3B1,2,3) + 4 H2O = N(4)-(alpha-D-Man-(1-&gt;3)-[alpha-D-Man-(1-&gt;3)-[alpha-D-Man-(1-&gt;6)]-alpha-D-Man-(1-&gt;6)]-beta-D-Man-(1-&gt;4)-beta-D-GlcNAc-(1-&gt;4)-beta-D-GlcNAc)-L-asparaginyl-[protein] (N-glucan mannose isomer 5A1,2) + 4 beta-D-mannose</text>
        <dbReference type="Rhea" id="RHEA:56008"/>
        <dbReference type="Rhea" id="RHEA-COMP:14356"/>
        <dbReference type="Rhea" id="RHEA-COMP:14367"/>
        <dbReference type="ChEBI" id="CHEBI:15377"/>
        <dbReference type="ChEBI" id="CHEBI:28563"/>
        <dbReference type="ChEBI" id="CHEBI:59087"/>
        <dbReference type="ChEBI" id="CHEBI:139493"/>
        <dbReference type="EC" id="3.2.1.113"/>
    </reaction>
</comment>
<evidence type="ECO:0000256" key="12">
    <source>
        <dbReference type="PIRSR" id="PIRSR601382-2"/>
    </source>
</evidence>
<comment type="catalytic activity">
    <reaction evidence="9">
        <text>N(4)-(alpha-D-Man-(1-&gt;2)-alpha-D-Man-(1-&gt;2)-alpha-D-Man-(1-&gt;3)-[alpha-D-Man-(1-&gt;3)-[alpha-D-Man-(1-&gt;2)-alpha-D-Man-(1-&gt;6)]-alpha-D-Man-(1-&gt;6)]-beta-D-Man-(1-&gt;4)-beta-D-GlcNAc-(1-&gt;4)-beta-D-GlcNAc)-L-asparaginyl-[protein] (N-glucan mannose isomer 8A1,2,3B1,3) + 3 H2O = N(4)-(alpha-D-Man-(1-&gt;3)-[alpha-D-Man-(1-&gt;3)-[alpha-D-Man-(1-&gt;6)]-alpha-D-Man-(1-&gt;6)]-beta-D-Man-(1-&gt;4)-beta-D-GlcNAc-(1-&gt;4)-beta-D-GlcNAc)-L-asparaginyl-[protein] (N-glucan mannose isomer 5A1,2) + 3 beta-D-mannose</text>
        <dbReference type="Rhea" id="RHEA:56028"/>
        <dbReference type="Rhea" id="RHEA-COMP:14358"/>
        <dbReference type="Rhea" id="RHEA-COMP:14367"/>
        <dbReference type="ChEBI" id="CHEBI:15377"/>
        <dbReference type="ChEBI" id="CHEBI:28563"/>
        <dbReference type="ChEBI" id="CHEBI:59087"/>
        <dbReference type="ChEBI" id="CHEBI:60628"/>
        <dbReference type="EC" id="3.2.1.113"/>
    </reaction>
</comment>
<dbReference type="GO" id="GO:0005509">
    <property type="term" value="F:calcium ion binding"/>
    <property type="evidence" value="ECO:0007669"/>
    <property type="project" value="InterPro"/>
</dbReference>
<keyword evidence="4 15" id="KW-0732">Signal</keyword>
<feature type="chain" id="PRO_5025596504" description="alpha-1,2-Mannosidase" evidence="15">
    <location>
        <begin position="19"/>
        <end position="517"/>
    </location>
</feature>
<dbReference type="EMBL" id="ML992502">
    <property type="protein sequence ID" value="KAF2226465.1"/>
    <property type="molecule type" value="Genomic_DNA"/>
</dbReference>
<dbReference type="InterPro" id="IPR050749">
    <property type="entry name" value="Glycosyl_Hydrolase_47"/>
</dbReference>
<dbReference type="GO" id="GO:0005975">
    <property type="term" value="P:carbohydrate metabolic process"/>
    <property type="evidence" value="ECO:0007669"/>
    <property type="project" value="InterPro"/>
</dbReference>
<gene>
    <name evidence="16" type="ORF">BDZ85DRAFT_305546</name>
</gene>
<dbReference type="PANTHER" id="PTHR11742:SF101">
    <property type="entry name" value="MANNOSYL-OLIGOSACCHARIDE ALPHA-1,2-MANNOSIDASE 1B"/>
    <property type="match status" value="1"/>
</dbReference>
<dbReference type="InterPro" id="IPR001382">
    <property type="entry name" value="Glyco_hydro_47"/>
</dbReference>
<dbReference type="InterPro" id="IPR036026">
    <property type="entry name" value="Seven-hairpin_glycosidases"/>
</dbReference>
<dbReference type="GO" id="GO:0004571">
    <property type="term" value="F:mannosyl-oligosaccharide 1,2-alpha-mannosidase activity"/>
    <property type="evidence" value="ECO:0007669"/>
    <property type="project" value="UniProtKB-EC"/>
</dbReference>
<dbReference type="Gene3D" id="1.50.10.10">
    <property type="match status" value="1"/>
</dbReference>
<feature type="active site" evidence="11">
    <location>
        <position position="407"/>
    </location>
</feature>
<dbReference type="FunFam" id="1.50.10.10:FF:000047">
    <property type="entry name" value="Mannosyl-oligosaccharide alpha-1,2-mannosidase"/>
    <property type="match status" value="1"/>
</dbReference>
<evidence type="ECO:0000256" key="3">
    <source>
        <dbReference type="ARBA" id="ARBA00007658"/>
    </source>
</evidence>
<evidence type="ECO:0000313" key="17">
    <source>
        <dbReference type="Proteomes" id="UP000799538"/>
    </source>
</evidence>
<evidence type="ECO:0000256" key="14">
    <source>
        <dbReference type="RuleBase" id="RU361193"/>
    </source>
</evidence>
<feature type="disulfide bond" evidence="13">
    <location>
        <begin position="330"/>
        <end position="359"/>
    </location>
</feature>
<proteinExistence type="inferred from homology"/>
<name>A0A6A6GL59_9PEZI</name>
<sequence>MRISHSTAAASLLALTSAFPQSSPTVPDEADNAARAAFVKDIFQTAFDGYLKFAFPSDELLPVTNGSDNSFGGWACSAVDALGTALVMEMPEVVNTILDYIPQINFGAPKDNQPISLFETNIRYVGGLLSGYDLLKGPLAKLAPEDLRKVDVLLEQTAHLANNLSFAFETPSGIPYNGLFINNRTNTGGDTNGLATTGTLVLEWTRLSDLTGNQTYTDLTQRAEEYILSPTPPTSEPFPGLLGTNINITTGAFLDAFGGWIGGADSAYEYLLKMYIYDPSRFPRYLDRWILAADSTIANLASSPSSRPDLTFVAEYNSTSLIFESQHLACFDGGNFILGGLVLQEQKYIDFGLELVLGCEATYNATVTGLGPEVFSWDTKELPADQVEFYERAGFWVKDGFYRLRPEVLESFYYAYRATGEERWRDFAWRAVRSIAETTRVGSGYSYIRDVNQDGGGGFDDFQDSFFFAETLKYGYLIFAEDAEYQVQRGVRQGFVFTTEGHPLKVAKELGTSRRGR</sequence>
<dbReference type="GO" id="GO:0005783">
    <property type="term" value="C:endoplasmic reticulum"/>
    <property type="evidence" value="ECO:0007669"/>
    <property type="project" value="TreeGrafter"/>
</dbReference>
<evidence type="ECO:0000256" key="13">
    <source>
        <dbReference type="PIRSR" id="PIRSR601382-3"/>
    </source>
</evidence>
<comment type="similarity">
    <text evidence="3 14">Belongs to the glycosyl hydrolase 47 family.</text>
</comment>
<keyword evidence="6 13" id="KW-1015">Disulfide bond</keyword>
<dbReference type="Pfam" id="PF01532">
    <property type="entry name" value="Glyco_hydro_47"/>
    <property type="match status" value="1"/>
</dbReference>
<dbReference type="Proteomes" id="UP000799538">
    <property type="component" value="Unassembled WGS sequence"/>
</dbReference>
<feature type="binding site" evidence="12">
    <location>
        <position position="499"/>
    </location>
    <ligand>
        <name>Ca(2+)</name>
        <dbReference type="ChEBI" id="CHEBI:29108"/>
    </ligand>
</feature>
<dbReference type="PRINTS" id="PR00747">
    <property type="entry name" value="GLYHDRLASE47"/>
</dbReference>
<comment type="cofactor">
    <cofactor evidence="1 12">
        <name>Ca(2+)</name>
        <dbReference type="ChEBI" id="CHEBI:29108"/>
    </cofactor>
</comment>
<dbReference type="SUPFAM" id="SSF48225">
    <property type="entry name" value="Seven-hairpin glycosidases"/>
    <property type="match status" value="1"/>
</dbReference>
<dbReference type="OrthoDB" id="8118055at2759"/>
<evidence type="ECO:0000256" key="6">
    <source>
        <dbReference type="ARBA" id="ARBA00023157"/>
    </source>
</evidence>
<dbReference type="PANTHER" id="PTHR11742">
    <property type="entry name" value="MANNOSYL-OLIGOSACCHARIDE ALPHA-1,2-MANNOSIDASE-RELATED"/>
    <property type="match status" value="1"/>
</dbReference>
<protein>
    <recommendedName>
        <fullName evidence="14">alpha-1,2-Mannosidase</fullName>
        <ecNumber evidence="14">3.2.1.-</ecNumber>
    </recommendedName>
</protein>
<evidence type="ECO:0000256" key="1">
    <source>
        <dbReference type="ARBA" id="ARBA00001913"/>
    </source>
</evidence>
<keyword evidence="5 14" id="KW-0378">Hydrolase</keyword>
<dbReference type="EC" id="3.2.1.-" evidence="14"/>
<keyword evidence="8 14" id="KW-0326">Glycosidase</keyword>
<dbReference type="AlphaFoldDB" id="A0A6A6GL59"/>
<feature type="active site" description="Proton donor" evidence="11">
    <location>
        <position position="119"/>
    </location>
</feature>
<evidence type="ECO:0000256" key="7">
    <source>
        <dbReference type="ARBA" id="ARBA00023180"/>
    </source>
</evidence>
<evidence type="ECO:0000256" key="9">
    <source>
        <dbReference type="ARBA" id="ARBA00047669"/>
    </source>
</evidence>
<evidence type="ECO:0000256" key="10">
    <source>
        <dbReference type="ARBA" id="ARBA00048605"/>
    </source>
</evidence>
<keyword evidence="17" id="KW-1185">Reference proteome</keyword>
<dbReference type="InterPro" id="IPR012341">
    <property type="entry name" value="6hp_glycosidase-like_sf"/>
</dbReference>
<keyword evidence="12" id="KW-0106">Calcium</keyword>
<feature type="signal peptide" evidence="15">
    <location>
        <begin position="1"/>
        <end position="18"/>
    </location>
</feature>
<keyword evidence="7" id="KW-0325">Glycoprotein</keyword>
<dbReference type="UniPathway" id="UPA00378"/>
<keyword evidence="12" id="KW-0479">Metal-binding</keyword>
<evidence type="ECO:0000256" key="15">
    <source>
        <dbReference type="SAM" id="SignalP"/>
    </source>
</evidence>
<evidence type="ECO:0000256" key="2">
    <source>
        <dbReference type="ARBA" id="ARBA00004922"/>
    </source>
</evidence>
<organism evidence="16 17">
    <name type="scientific">Elsinoe ampelina</name>
    <dbReference type="NCBI Taxonomy" id="302913"/>
    <lineage>
        <taxon>Eukaryota</taxon>
        <taxon>Fungi</taxon>
        <taxon>Dikarya</taxon>
        <taxon>Ascomycota</taxon>
        <taxon>Pezizomycotina</taxon>
        <taxon>Dothideomycetes</taxon>
        <taxon>Dothideomycetidae</taxon>
        <taxon>Myriangiales</taxon>
        <taxon>Elsinoaceae</taxon>
        <taxon>Elsinoe</taxon>
    </lineage>
</organism>
<comment type="pathway">
    <text evidence="2">Protein modification; protein glycosylation.</text>
</comment>
<dbReference type="GO" id="GO:0016020">
    <property type="term" value="C:membrane"/>
    <property type="evidence" value="ECO:0007669"/>
    <property type="project" value="InterPro"/>
</dbReference>
<evidence type="ECO:0000256" key="5">
    <source>
        <dbReference type="ARBA" id="ARBA00022801"/>
    </source>
</evidence>
<evidence type="ECO:0000256" key="11">
    <source>
        <dbReference type="PIRSR" id="PIRSR601382-1"/>
    </source>
</evidence>
<evidence type="ECO:0000256" key="4">
    <source>
        <dbReference type="ARBA" id="ARBA00022729"/>
    </source>
</evidence>
<evidence type="ECO:0000313" key="16">
    <source>
        <dbReference type="EMBL" id="KAF2226465.1"/>
    </source>
</evidence>
<feature type="active site" description="Proton donor" evidence="11">
    <location>
        <position position="373"/>
    </location>
</feature>